<dbReference type="RefSeq" id="WP_379508595.1">
    <property type="nucleotide sequence ID" value="NZ_JBHRTQ010000003.1"/>
</dbReference>
<dbReference type="InterPro" id="IPR005300">
    <property type="entry name" value="MltA_B"/>
</dbReference>
<proteinExistence type="predicted"/>
<keyword evidence="4" id="KW-0961">Cell wall biogenesis/degradation</keyword>
<evidence type="ECO:0000313" key="8">
    <source>
        <dbReference type="EMBL" id="MFC3173208.1"/>
    </source>
</evidence>
<feature type="signal peptide" evidence="6">
    <location>
        <begin position="1"/>
        <end position="23"/>
    </location>
</feature>
<dbReference type="InterPro" id="IPR010611">
    <property type="entry name" value="3D_dom"/>
</dbReference>
<organism evidence="8 9">
    <name type="scientific">Novosphingobium bradum</name>
    <dbReference type="NCBI Taxonomy" id="1737444"/>
    <lineage>
        <taxon>Bacteria</taxon>
        <taxon>Pseudomonadati</taxon>
        <taxon>Pseudomonadota</taxon>
        <taxon>Alphaproteobacteria</taxon>
        <taxon>Sphingomonadales</taxon>
        <taxon>Sphingomonadaceae</taxon>
        <taxon>Novosphingobium</taxon>
    </lineage>
</organism>
<evidence type="ECO:0000256" key="1">
    <source>
        <dbReference type="ARBA" id="ARBA00001420"/>
    </source>
</evidence>
<dbReference type="Proteomes" id="UP001595604">
    <property type="component" value="Unassembled WGS sequence"/>
</dbReference>
<dbReference type="InterPro" id="IPR026044">
    <property type="entry name" value="MltA"/>
</dbReference>
<evidence type="ECO:0000256" key="3">
    <source>
        <dbReference type="ARBA" id="ARBA00023239"/>
    </source>
</evidence>
<dbReference type="CDD" id="cd14668">
    <property type="entry name" value="mlta_B"/>
    <property type="match status" value="1"/>
</dbReference>
<comment type="catalytic activity">
    <reaction evidence="1">
        <text>Exolytic cleavage of the (1-&gt;4)-beta-glycosidic linkage between N-acetylmuramic acid (MurNAc) and N-acetylglucosamine (GlcNAc) residues in peptidoglycan, from either the reducing or the non-reducing ends of the peptidoglycan chains, with concomitant formation of a 1,6-anhydrobond in the MurNAc residue.</text>
        <dbReference type="EC" id="4.2.2.n1"/>
    </reaction>
</comment>
<dbReference type="InterPro" id="IPR036908">
    <property type="entry name" value="RlpA-like_sf"/>
</dbReference>
<dbReference type="SUPFAM" id="SSF50685">
    <property type="entry name" value="Barwin-like endoglucanases"/>
    <property type="match status" value="1"/>
</dbReference>
<gene>
    <name evidence="8" type="ORF">ACFOD9_02965</name>
</gene>
<dbReference type="Pfam" id="PF03562">
    <property type="entry name" value="MltA"/>
    <property type="match status" value="1"/>
</dbReference>
<dbReference type="PANTHER" id="PTHR30124:SF0">
    <property type="entry name" value="MEMBRANE-BOUND LYTIC MUREIN TRANSGLYCOSYLASE A"/>
    <property type="match status" value="1"/>
</dbReference>
<feature type="domain" description="Lytic transglycosylase MltA" evidence="7">
    <location>
        <begin position="140"/>
        <end position="303"/>
    </location>
</feature>
<dbReference type="CDD" id="cd14485">
    <property type="entry name" value="mltA_like_LT_A"/>
    <property type="match status" value="1"/>
</dbReference>
<evidence type="ECO:0000259" key="7">
    <source>
        <dbReference type="SMART" id="SM00925"/>
    </source>
</evidence>
<accession>A0ABV7IKJ2</accession>
<sequence>MRPALLLAPLILAACTIIPPARPGGSALVPGPVAAPTPAPTSAPPPTALSTGIMPGPAVASLPLAGARAPAALRSFAESCRALLARGDGSGLTRPVDWQAPCAAAPGWPAGDAAGFFTRYFETVRVGDGQAFVTGYYEPEIAGARTRQPGFEVPVYRLPPDLVRAWPFETPFDQRTGQRPVGRFDADGRFVPYFDRAQIQDGALAGKGLELAWAADPIELFFLEIQGSGRLIAPDGTVIRIGYAGQNGQPYTAIGQLMRDAGLIGAGPGQNSGSMQGIMAWLRAHPDEGRAMMRANRSVVFFREVSGDGPVGALGVPVRAQASLAADPLMVPLGAPVWLATDRTETTGLWIAQDTGGAIKGANRFDSFWGAGPTARLIAGGMSARGNALVLVPAGTLARLVGTGAASAARK</sequence>
<dbReference type="Pfam" id="PF06725">
    <property type="entry name" value="3D"/>
    <property type="match status" value="1"/>
</dbReference>
<evidence type="ECO:0000313" key="9">
    <source>
        <dbReference type="Proteomes" id="UP001595604"/>
    </source>
</evidence>
<dbReference type="Gene3D" id="2.40.40.10">
    <property type="entry name" value="RlpA-like domain"/>
    <property type="match status" value="1"/>
</dbReference>
<dbReference type="PROSITE" id="PS51257">
    <property type="entry name" value="PROKAR_LIPOPROTEIN"/>
    <property type="match status" value="1"/>
</dbReference>
<feature type="chain" id="PRO_5045061838" description="peptidoglycan lytic exotransglycosylase" evidence="6">
    <location>
        <begin position="24"/>
        <end position="411"/>
    </location>
</feature>
<evidence type="ECO:0000256" key="6">
    <source>
        <dbReference type="SAM" id="SignalP"/>
    </source>
</evidence>
<evidence type="ECO:0000256" key="4">
    <source>
        <dbReference type="ARBA" id="ARBA00023316"/>
    </source>
</evidence>
<reference evidence="9" key="1">
    <citation type="journal article" date="2019" name="Int. J. Syst. Evol. Microbiol.">
        <title>The Global Catalogue of Microorganisms (GCM) 10K type strain sequencing project: providing services to taxonomists for standard genome sequencing and annotation.</title>
        <authorList>
            <consortium name="The Broad Institute Genomics Platform"/>
            <consortium name="The Broad Institute Genome Sequencing Center for Infectious Disease"/>
            <person name="Wu L."/>
            <person name="Ma J."/>
        </authorList>
    </citation>
    <scope>NUCLEOTIDE SEQUENCE [LARGE SCALE GENOMIC DNA]</scope>
    <source>
        <strain evidence="9">KCTC 42984</strain>
    </source>
</reference>
<keyword evidence="3" id="KW-0456">Lyase</keyword>
<protein>
    <recommendedName>
        <fullName evidence="2">peptidoglycan lytic exotransglycosylase</fullName>
        <ecNumber evidence="2">4.2.2.n1</ecNumber>
    </recommendedName>
    <alternativeName>
        <fullName evidence="5">Murein hydrolase A</fullName>
    </alternativeName>
</protein>
<dbReference type="PANTHER" id="PTHR30124">
    <property type="entry name" value="MEMBRANE-BOUND LYTIC MUREIN TRANSGLYCOSYLASE A"/>
    <property type="match status" value="1"/>
</dbReference>
<name>A0ABV7IKJ2_9SPHN</name>
<keyword evidence="9" id="KW-1185">Reference proteome</keyword>
<dbReference type="Gene3D" id="2.40.240.50">
    <property type="entry name" value="Barwin-like endoglucanases"/>
    <property type="match status" value="1"/>
</dbReference>
<keyword evidence="6" id="KW-0732">Signal</keyword>
<dbReference type="SMART" id="SM00925">
    <property type="entry name" value="MltA"/>
    <property type="match status" value="1"/>
</dbReference>
<dbReference type="EMBL" id="JBHRTQ010000003">
    <property type="protein sequence ID" value="MFC3173208.1"/>
    <property type="molecule type" value="Genomic_DNA"/>
</dbReference>
<evidence type="ECO:0000256" key="5">
    <source>
        <dbReference type="ARBA" id="ARBA00030918"/>
    </source>
</evidence>
<evidence type="ECO:0000256" key="2">
    <source>
        <dbReference type="ARBA" id="ARBA00012587"/>
    </source>
</evidence>
<dbReference type="PIRSF" id="PIRSF019422">
    <property type="entry name" value="MltA"/>
    <property type="match status" value="1"/>
</dbReference>
<comment type="caution">
    <text evidence="8">The sequence shown here is derived from an EMBL/GenBank/DDBJ whole genome shotgun (WGS) entry which is preliminary data.</text>
</comment>
<dbReference type="EC" id="4.2.2.n1" evidence="2"/>